<evidence type="ECO:0000313" key="3">
    <source>
        <dbReference type="Proteomes" id="UP000070401"/>
    </source>
</evidence>
<dbReference type="PANTHER" id="PTHR34825:SF1">
    <property type="entry name" value="AAA-ATPASE-LIKE DOMAIN-CONTAINING PROTEIN"/>
    <property type="match status" value="1"/>
</dbReference>
<reference evidence="3" key="1">
    <citation type="submission" date="2016-01" db="EMBL/GenBank/DDBJ databases">
        <authorList>
            <person name="Mitreva M."/>
            <person name="Pepin K.H."/>
            <person name="Mihindukulasuriya K.A."/>
            <person name="Fulton R."/>
            <person name="Fronick C."/>
            <person name="O'Laughlin M."/>
            <person name="Miner T."/>
            <person name="Herter B."/>
            <person name="Rosa B.A."/>
            <person name="Cordes M."/>
            <person name="Tomlinson C."/>
            <person name="Wollam A."/>
            <person name="Palsikar V.B."/>
            <person name="Mardis E.R."/>
            <person name="Wilson R.K."/>
        </authorList>
    </citation>
    <scope>NUCLEOTIDE SEQUENCE [LARGE SCALE GENOMIC DNA]</scope>
    <source>
        <strain evidence="3">MJR7757B</strain>
    </source>
</reference>
<accession>A0A133NQW5</accession>
<keyword evidence="3" id="KW-1185">Reference proteome</keyword>
<dbReference type="Pfam" id="PF08011">
    <property type="entry name" value="PDDEXK_9"/>
    <property type="match status" value="1"/>
</dbReference>
<name>A0A133NQW5_FUSNU</name>
<comment type="caution">
    <text evidence="2">The sequence shown here is derived from an EMBL/GenBank/DDBJ whole genome shotgun (WGS) entry which is preliminary data.</text>
</comment>
<protein>
    <recommendedName>
        <fullName evidence="1">AAA-ATPase-like domain-containing protein</fullName>
    </recommendedName>
</protein>
<dbReference type="InterPro" id="IPR018631">
    <property type="entry name" value="AAA-ATPase-like_dom"/>
</dbReference>
<gene>
    <name evidence="2" type="ORF">HMPREF3221_01740</name>
</gene>
<dbReference type="InterPro" id="IPR012547">
    <property type="entry name" value="PDDEXK_9"/>
</dbReference>
<organism evidence="2 3">
    <name type="scientific">Fusobacterium nucleatum</name>
    <dbReference type="NCBI Taxonomy" id="851"/>
    <lineage>
        <taxon>Bacteria</taxon>
        <taxon>Fusobacteriati</taxon>
        <taxon>Fusobacteriota</taxon>
        <taxon>Fusobacteriia</taxon>
        <taxon>Fusobacteriales</taxon>
        <taxon>Fusobacteriaceae</taxon>
        <taxon>Fusobacterium</taxon>
    </lineage>
</organism>
<dbReference type="PATRIC" id="fig|851.8.peg.1752"/>
<sequence>MKRLAIGIDDFKKIIKENCYYIDKTKFIEDILEDGSGVKLINRPRRFGKTLNMTTLKYFFDIENAEENRKLFNNLYIEKSKYIEEQGKYPVIFLSLKEIKGKTWEEMLEEIKNYIKGLYNDFEYVREILNESELKTFDTIWLKKKGADYSNSIKDLTKFLYKYYKQEVILLIDEYDVPLIEAYLNNYYSDAISFFKIFLGGALKTNQYLKMGIMTGIIRVIKAGIFSDLNNLSVYTILDNDYNEDFGLTEKEVEQALKDYNIFEELNDVKFWYDGYKIGNKEVYNPWSIINFLKNKELKGFWIKTSGNQLIKKVLEDATPDVNEGLLKLFNGEDVEEVVTGTSDLSNLLNYRDVWELLVFSGYLTIKEKIDRRNYILKIPNQEIREFFKDEFIDLYFGESKLKKILNALKENNIEDFERIFQNILLNSVSTWDTSKEAFYHGLSFGMLSYLDGEYYVTFNFESGYGRYDIIAEPRNKNKRGFVIECKIVKDEKDLEKMSKEAIEQIKNKKYDTQLKERGIKEITLLGLAFCGKRMKVSYE</sequence>
<dbReference type="EMBL" id="LRPY01000169">
    <property type="protein sequence ID" value="KXA18689.1"/>
    <property type="molecule type" value="Genomic_DNA"/>
</dbReference>
<dbReference type="PANTHER" id="PTHR34825">
    <property type="entry name" value="CONSERVED PROTEIN, WITH A WEAK D-GALACTARATE DEHYDRATASE/ALTRONATE HYDROLASE DOMAIN"/>
    <property type="match status" value="1"/>
</dbReference>
<dbReference type="RefSeq" id="WP_060798690.1">
    <property type="nucleotide sequence ID" value="NZ_KQ956738.1"/>
</dbReference>
<dbReference type="STRING" id="1408287.GCA_000493815_01788"/>
<evidence type="ECO:0000259" key="1">
    <source>
        <dbReference type="Pfam" id="PF09820"/>
    </source>
</evidence>
<dbReference type="Proteomes" id="UP000070401">
    <property type="component" value="Unassembled WGS sequence"/>
</dbReference>
<dbReference type="Pfam" id="PF09820">
    <property type="entry name" value="AAA-ATPase_like"/>
    <property type="match status" value="1"/>
</dbReference>
<feature type="domain" description="AAA-ATPase-like" evidence="1">
    <location>
        <begin position="6"/>
        <end position="226"/>
    </location>
</feature>
<proteinExistence type="predicted"/>
<evidence type="ECO:0000313" key="2">
    <source>
        <dbReference type="EMBL" id="KXA18689.1"/>
    </source>
</evidence>
<dbReference type="AlphaFoldDB" id="A0A133NQW5"/>